<comment type="caution">
    <text evidence="2">The sequence shown here is derived from an EMBL/GenBank/DDBJ whole genome shotgun (WGS) entry which is preliminary data.</text>
</comment>
<dbReference type="EMBL" id="JADEXS010000037">
    <property type="protein sequence ID" value="MBE9021754.1"/>
    <property type="molecule type" value="Genomic_DNA"/>
</dbReference>
<dbReference type="AlphaFoldDB" id="A0A8J6ZUR9"/>
<dbReference type="RefSeq" id="WP_193914009.1">
    <property type="nucleotide sequence ID" value="NZ_JADEXS020000001.1"/>
</dbReference>
<name>A0A8J6ZUR9_DESMC</name>
<organism evidence="2 3">
    <name type="scientific">Desmonostoc muscorum LEGE 12446</name>
    <dbReference type="NCBI Taxonomy" id="1828758"/>
    <lineage>
        <taxon>Bacteria</taxon>
        <taxon>Bacillati</taxon>
        <taxon>Cyanobacteriota</taxon>
        <taxon>Cyanophyceae</taxon>
        <taxon>Nostocales</taxon>
        <taxon>Nostocaceae</taxon>
        <taxon>Desmonostoc</taxon>
    </lineage>
</organism>
<reference evidence="2" key="1">
    <citation type="submission" date="2020-10" db="EMBL/GenBank/DDBJ databases">
        <authorList>
            <person name="Castelo-Branco R."/>
            <person name="Eusebio N."/>
            <person name="Adriana R."/>
            <person name="Vieira A."/>
            <person name="Brugerolle De Fraissinette N."/>
            <person name="Rezende De Castro R."/>
            <person name="Schneider M.P."/>
            <person name="Vasconcelos V."/>
            <person name="Leao P.N."/>
        </authorList>
    </citation>
    <scope>NUCLEOTIDE SEQUENCE</scope>
    <source>
        <strain evidence="2">LEGE 12446</strain>
    </source>
</reference>
<dbReference type="Proteomes" id="UP000622533">
    <property type="component" value="Unassembled WGS sequence"/>
</dbReference>
<protein>
    <submittedName>
        <fullName evidence="2">Uncharacterized protein</fullName>
    </submittedName>
</protein>
<keyword evidence="1" id="KW-0732">Signal</keyword>
<sequence>MIAQWLSKAFAQSFKIFLAVTFVSTAFPVIASEDKSISSNQPDVLQTEITQQDLKIIEQLVGIAERNSAQVLETKAAMGLNAFRDIVTIELSPALTTISTLPDSSSEYSNSFSLTVTVDPIKFISTFGQLPVLRARWQEARQQKRLAIVQYYVAYVQARHNAIIATYKIKKFTEYSRIVSLDSQATSPENINHLANPDYVAAATSMLDTNTRQQLALEELAACVGLSPKETIAIISKR</sequence>
<feature type="chain" id="PRO_5035305349" evidence="1">
    <location>
        <begin position="32"/>
        <end position="238"/>
    </location>
</feature>
<feature type="signal peptide" evidence="1">
    <location>
        <begin position="1"/>
        <end position="31"/>
    </location>
</feature>
<evidence type="ECO:0000313" key="3">
    <source>
        <dbReference type="Proteomes" id="UP000622533"/>
    </source>
</evidence>
<accession>A0A8J6ZUR9</accession>
<keyword evidence="3" id="KW-1185">Reference proteome</keyword>
<evidence type="ECO:0000256" key="1">
    <source>
        <dbReference type="SAM" id="SignalP"/>
    </source>
</evidence>
<gene>
    <name evidence="2" type="ORF">IQ276_04520</name>
</gene>
<proteinExistence type="predicted"/>
<evidence type="ECO:0000313" key="2">
    <source>
        <dbReference type="EMBL" id="MBE9021754.1"/>
    </source>
</evidence>